<sequence>MDIIKENYVKFPILLYVLGFAVHNSYLSLFGSYEFELIQARYILSGIGFVGFFSVCVVYMSFNINPSYLPDNYRLKIFLPWLLRVFALPAILYMVLHGTPPTSIENHSIDEMALSIYLLLGFLIVITSLSNVIYMTENGEDWYSKMVRTLSCWGSVPFLGLCIYVSAYNTELRSLIMLMLFFVFGFVGMSMRHADRKHSIEPDYLNSEADEEAENSFQMVVGVLALCFLCWIAISKYSEDIYPYIPTALGGSKIESAILHTETTSYSVDVIQETGKWFLVRNSETSQIEKIRTSMVDKVVYIGN</sequence>
<feature type="transmembrane region" description="Helical" evidence="1">
    <location>
        <begin position="12"/>
        <end position="30"/>
    </location>
</feature>
<evidence type="ECO:0000256" key="1">
    <source>
        <dbReference type="SAM" id="Phobius"/>
    </source>
</evidence>
<feature type="transmembrane region" description="Helical" evidence="1">
    <location>
        <begin position="116"/>
        <end position="134"/>
    </location>
</feature>
<dbReference type="OrthoDB" id="7061108at2"/>
<reference evidence="2 3" key="1">
    <citation type="submission" date="2018-12" db="EMBL/GenBank/DDBJ databases">
        <title>Genomic taxonomy of the Vibrionaceae family.</title>
        <authorList>
            <person name="Gomez-Gil B."/>
            <person name="Enciso-Ibarra K."/>
        </authorList>
    </citation>
    <scope>NUCLEOTIDE SEQUENCE [LARGE SCALE GENOMIC DNA]</scope>
    <source>
        <strain evidence="2 3">CAIM 594</strain>
    </source>
</reference>
<dbReference type="AlphaFoldDB" id="A0A427U1D4"/>
<evidence type="ECO:0000313" key="2">
    <source>
        <dbReference type="EMBL" id="RSD30455.1"/>
    </source>
</evidence>
<keyword evidence="1" id="KW-1133">Transmembrane helix</keyword>
<gene>
    <name evidence="2" type="ORF">EJA03_13740</name>
</gene>
<comment type="caution">
    <text evidence="2">The sequence shown here is derived from an EMBL/GenBank/DDBJ whole genome shotgun (WGS) entry which is preliminary data.</text>
</comment>
<accession>A0A427U1D4</accession>
<organism evidence="2 3">
    <name type="scientific">Vibrio pectenicida</name>
    <dbReference type="NCBI Taxonomy" id="62763"/>
    <lineage>
        <taxon>Bacteria</taxon>
        <taxon>Pseudomonadati</taxon>
        <taxon>Pseudomonadota</taxon>
        <taxon>Gammaproteobacteria</taxon>
        <taxon>Vibrionales</taxon>
        <taxon>Vibrionaceae</taxon>
        <taxon>Vibrio</taxon>
    </lineage>
</organism>
<feature type="transmembrane region" description="Helical" evidence="1">
    <location>
        <begin position="77"/>
        <end position="96"/>
    </location>
</feature>
<feature type="transmembrane region" description="Helical" evidence="1">
    <location>
        <begin position="174"/>
        <end position="194"/>
    </location>
</feature>
<feature type="transmembrane region" description="Helical" evidence="1">
    <location>
        <begin position="42"/>
        <end position="65"/>
    </location>
</feature>
<keyword evidence="1" id="KW-0472">Membrane</keyword>
<evidence type="ECO:0000313" key="3">
    <source>
        <dbReference type="Proteomes" id="UP000269041"/>
    </source>
</evidence>
<keyword evidence="1" id="KW-0812">Transmembrane</keyword>
<keyword evidence="3" id="KW-1185">Reference proteome</keyword>
<dbReference type="Proteomes" id="UP000269041">
    <property type="component" value="Unassembled WGS sequence"/>
</dbReference>
<name>A0A427U1D4_9VIBR</name>
<feature type="transmembrane region" description="Helical" evidence="1">
    <location>
        <begin position="146"/>
        <end position="168"/>
    </location>
</feature>
<protein>
    <submittedName>
        <fullName evidence="2">Uncharacterized protein</fullName>
    </submittedName>
</protein>
<dbReference type="RefSeq" id="WP_125322314.1">
    <property type="nucleotide sequence ID" value="NZ_AP024891.1"/>
</dbReference>
<proteinExistence type="predicted"/>
<dbReference type="EMBL" id="RSFA01000066">
    <property type="protein sequence ID" value="RSD30455.1"/>
    <property type="molecule type" value="Genomic_DNA"/>
</dbReference>